<evidence type="ECO:0000313" key="2">
    <source>
        <dbReference type="Proteomes" id="UP000499080"/>
    </source>
</evidence>
<keyword evidence="2" id="KW-1185">Reference proteome</keyword>
<dbReference type="Proteomes" id="UP000499080">
    <property type="component" value="Unassembled WGS sequence"/>
</dbReference>
<evidence type="ECO:0000313" key="1">
    <source>
        <dbReference type="EMBL" id="GBM14583.1"/>
    </source>
</evidence>
<accession>A0A4Y2DCT1</accession>
<name>A0A4Y2DCT1_ARAVE</name>
<dbReference type="AlphaFoldDB" id="A0A4Y2DCT1"/>
<comment type="caution">
    <text evidence="1">The sequence shown here is derived from an EMBL/GenBank/DDBJ whole genome shotgun (WGS) entry which is preliminary data.</text>
</comment>
<protein>
    <submittedName>
        <fullName evidence="1">Uncharacterized protein</fullName>
    </submittedName>
</protein>
<dbReference type="PROSITE" id="PS51257">
    <property type="entry name" value="PROKAR_LIPOPROTEIN"/>
    <property type="match status" value="1"/>
</dbReference>
<dbReference type="EMBL" id="BGPR01000345">
    <property type="protein sequence ID" value="GBM14583.1"/>
    <property type="molecule type" value="Genomic_DNA"/>
</dbReference>
<reference evidence="1 2" key="1">
    <citation type="journal article" date="2019" name="Sci. Rep.">
        <title>Orb-weaving spider Araneus ventricosus genome elucidates the spidroin gene catalogue.</title>
        <authorList>
            <person name="Kono N."/>
            <person name="Nakamura H."/>
            <person name="Ohtoshi R."/>
            <person name="Moran D.A.P."/>
            <person name="Shinohara A."/>
            <person name="Yoshida Y."/>
            <person name="Fujiwara M."/>
            <person name="Mori M."/>
            <person name="Tomita M."/>
            <person name="Arakawa K."/>
        </authorList>
    </citation>
    <scope>NUCLEOTIDE SEQUENCE [LARGE SCALE GENOMIC DNA]</scope>
</reference>
<proteinExistence type="predicted"/>
<gene>
    <name evidence="1" type="ORF">AVEN_34991_1</name>
</gene>
<organism evidence="1 2">
    <name type="scientific">Araneus ventricosus</name>
    <name type="common">Orbweaver spider</name>
    <name type="synonym">Epeira ventricosa</name>
    <dbReference type="NCBI Taxonomy" id="182803"/>
    <lineage>
        <taxon>Eukaryota</taxon>
        <taxon>Metazoa</taxon>
        <taxon>Ecdysozoa</taxon>
        <taxon>Arthropoda</taxon>
        <taxon>Chelicerata</taxon>
        <taxon>Arachnida</taxon>
        <taxon>Araneae</taxon>
        <taxon>Araneomorphae</taxon>
        <taxon>Entelegynae</taxon>
        <taxon>Araneoidea</taxon>
        <taxon>Araneidae</taxon>
        <taxon>Araneus</taxon>
    </lineage>
</organism>
<sequence>MSLVGRKRFGMPSRRRFITVMNLLTGSSCRQITIKAYHFDAYTFISFPYLLNVLFTAFSSDEVSTVEVSILKCRRSAAKNDECYVEGNRPQNYLSVLMFL</sequence>